<protein>
    <submittedName>
        <fullName evidence="1">Uncharacterized protein</fullName>
    </submittedName>
</protein>
<organism evidence="1">
    <name type="scientific">viral metagenome</name>
    <dbReference type="NCBI Taxonomy" id="1070528"/>
    <lineage>
        <taxon>unclassified sequences</taxon>
        <taxon>metagenomes</taxon>
        <taxon>organismal metagenomes</taxon>
    </lineage>
</organism>
<name>A0A6H2A3S7_9ZZZZ</name>
<gene>
    <name evidence="1" type="ORF">TM448A04938_0003</name>
</gene>
<sequence>MTTIYLWTPEAPQGYGAFDTPCEEIKELCSLCEEQEAKVKIIYESKPHPLTEVSCFRCYSKPDYQVFLKEIKLISINKL</sequence>
<dbReference type="AlphaFoldDB" id="A0A6H2A3S7"/>
<proteinExistence type="predicted"/>
<evidence type="ECO:0000313" key="1">
    <source>
        <dbReference type="EMBL" id="QJA54464.1"/>
    </source>
</evidence>
<reference evidence="1" key="1">
    <citation type="submission" date="2020-03" db="EMBL/GenBank/DDBJ databases">
        <title>The deep terrestrial virosphere.</title>
        <authorList>
            <person name="Holmfeldt K."/>
            <person name="Nilsson E."/>
            <person name="Simone D."/>
            <person name="Lopez-Fernandez M."/>
            <person name="Wu X."/>
            <person name="de Brujin I."/>
            <person name="Lundin D."/>
            <person name="Andersson A."/>
            <person name="Bertilsson S."/>
            <person name="Dopson M."/>
        </authorList>
    </citation>
    <scope>NUCLEOTIDE SEQUENCE</scope>
    <source>
        <strain evidence="1">TM448A04938</strain>
    </source>
</reference>
<dbReference type="EMBL" id="MT144509">
    <property type="protein sequence ID" value="QJA54464.1"/>
    <property type="molecule type" value="Genomic_DNA"/>
</dbReference>
<accession>A0A6H2A3S7</accession>